<evidence type="ECO:0000313" key="4">
    <source>
        <dbReference type="Proteomes" id="UP000231564"/>
    </source>
</evidence>
<keyword evidence="1" id="KW-1133">Transmembrane helix</keyword>
<name>A0A2H1E8R6_9FLAO</name>
<keyword evidence="1" id="KW-0812">Transmembrane</keyword>
<feature type="transmembrane region" description="Helical" evidence="1">
    <location>
        <begin position="6"/>
        <end position="25"/>
    </location>
</feature>
<proteinExistence type="predicted"/>
<keyword evidence="4" id="KW-1185">Reference proteome</keyword>
<evidence type="ECO:0000256" key="1">
    <source>
        <dbReference type="SAM" id="Phobius"/>
    </source>
</evidence>
<protein>
    <recommendedName>
        <fullName evidence="5">DUF3784 domain-containing protein</fullName>
    </recommendedName>
</protein>
<dbReference type="EMBL" id="LT634361">
    <property type="protein sequence ID" value="SFZ81061.1"/>
    <property type="molecule type" value="Genomic_DNA"/>
</dbReference>
<reference evidence="3 4" key="1">
    <citation type="submission" date="2016-11" db="EMBL/GenBank/DDBJ databases">
        <authorList>
            <person name="Jaros S."/>
            <person name="Januszkiewicz K."/>
            <person name="Wedrychowicz H."/>
        </authorList>
    </citation>
    <scope>NUCLEOTIDE SEQUENCE [LARGE SCALE GENOMIC DNA]</scope>
    <source>
        <strain evidence="3">NCIMB 2154T</strain>
    </source>
</reference>
<accession>A0A2H1E8R6</accession>
<dbReference type="RefSeq" id="WP_100210881.1">
    <property type="nucleotide sequence ID" value="NZ_CP138495.1"/>
</dbReference>
<gene>
    <name evidence="2" type="ORF">MARIT_0923</name>
    <name evidence="3" type="ORF">MARIT_0932</name>
</gene>
<dbReference type="OrthoDB" id="836288at2"/>
<dbReference type="KEGG" id="tmar:MARIT_0932"/>
<dbReference type="GeneID" id="47722497"/>
<dbReference type="KEGG" id="tmar:MARIT_0923"/>
<dbReference type="InterPro" id="IPR017259">
    <property type="entry name" value="UCP037672"/>
</dbReference>
<dbReference type="Proteomes" id="UP000231564">
    <property type="component" value="Chromosome MARIT"/>
</dbReference>
<feature type="transmembrane region" description="Helical" evidence="1">
    <location>
        <begin position="73"/>
        <end position="91"/>
    </location>
</feature>
<keyword evidence="1" id="KW-0472">Membrane</keyword>
<dbReference type="EMBL" id="LT634361">
    <property type="protein sequence ID" value="SFZ81045.1"/>
    <property type="molecule type" value="Genomic_DNA"/>
</dbReference>
<evidence type="ECO:0000313" key="3">
    <source>
        <dbReference type="EMBL" id="SFZ81061.1"/>
    </source>
</evidence>
<sequence length="158" mass="18254">MIGVAFLFIIFGILIKYGKIYWLIAGYNTIPKEQKDKYNIGGIANVFRNVMFGMAFIIFSGYLIAKWKDNSNIQNYAFGISILIGIPYLLLESNSKKYKKIKKKQIELLNKIRTNNNKNDTTTRAISTCYFPTTYENPRGFSILSFFLENLCLNSRKN</sequence>
<dbReference type="AlphaFoldDB" id="A0A2H1E8R6"/>
<feature type="transmembrane region" description="Helical" evidence="1">
    <location>
        <begin position="46"/>
        <end position="67"/>
    </location>
</feature>
<evidence type="ECO:0008006" key="5">
    <source>
        <dbReference type="Google" id="ProtNLM"/>
    </source>
</evidence>
<dbReference type="Pfam" id="PF12650">
    <property type="entry name" value="DUF3784"/>
    <property type="match status" value="1"/>
</dbReference>
<organism evidence="3 4">
    <name type="scientific">Tenacibaculum maritimum NCIMB 2154</name>
    <dbReference type="NCBI Taxonomy" id="1349785"/>
    <lineage>
        <taxon>Bacteria</taxon>
        <taxon>Pseudomonadati</taxon>
        <taxon>Bacteroidota</taxon>
        <taxon>Flavobacteriia</taxon>
        <taxon>Flavobacteriales</taxon>
        <taxon>Flavobacteriaceae</taxon>
        <taxon>Tenacibaculum</taxon>
    </lineage>
</organism>
<evidence type="ECO:0000313" key="2">
    <source>
        <dbReference type="EMBL" id="SFZ81045.1"/>
    </source>
</evidence>